<organism evidence="1 2">
    <name type="scientific">Thermodesulfovibrio aggregans</name>
    <dbReference type="NCBI Taxonomy" id="86166"/>
    <lineage>
        <taxon>Bacteria</taxon>
        <taxon>Pseudomonadati</taxon>
        <taxon>Nitrospirota</taxon>
        <taxon>Thermodesulfovibrionia</taxon>
        <taxon>Thermodesulfovibrionales</taxon>
        <taxon>Thermodesulfovibrionaceae</taxon>
        <taxon>Thermodesulfovibrio</taxon>
    </lineage>
</organism>
<dbReference type="OrthoDB" id="5422815at2"/>
<protein>
    <submittedName>
        <fullName evidence="1">CRISPR-associated protein Csh1</fullName>
    </submittedName>
</protein>
<dbReference type="NCBIfam" id="TIGR02591">
    <property type="entry name" value="cas_Csh1"/>
    <property type="match status" value="1"/>
</dbReference>
<evidence type="ECO:0000313" key="2">
    <source>
        <dbReference type="Proteomes" id="UP000054976"/>
    </source>
</evidence>
<gene>
    <name evidence="1" type="ORF">TAGGR_2420</name>
</gene>
<dbReference type="STRING" id="86166.TAGGR_2420"/>
<dbReference type="EMBL" id="BCNO01000002">
    <property type="protein sequence ID" value="GAQ95525.1"/>
    <property type="molecule type" value="Genomic_DNA"/>
</dbReference>
<dbReference type="InterPro" id="IPR013389">
    <property type="entry name" value="CRISPR-assoc_prot_Cas8b"/>
</dbReference>
<evidence type="ECO:0000313" key="1">
    <source>
        <dbReference type="EMBL" id="GAQ95525.1"/>
    </source>
</evidence>
<proteinExistence type="predicted"/>
<reference evidence="2" key="1">
    <citation type="submission" date="2016-01" db="EMBL/GenBank/DDBJ databases">
        <title>Draft genome sequence of Thermodesulfovibrio aggregans strain TGE-P1.</title>
        <authorList>
            <person name="Sekiguchi Y."/>
            <person name="Ohashi A."/>
            <person name="Matsuura N."/>
            <person name="Tourlousse M.D."/>
        </authorList>
    </citation>
    <scope>NUCLEOTIDE SEQUENCE [LARGE SCALE GENOMIC DNA]</scope>
    <source>
        <strain evidence="2">TGE-P1</strain>
    </source>
</reference>
<keyword evidence="2" id="KW-1185">Reference proteome</keyword>
<dbReference type="NCBIfam" id="TIGR02556">
    <property type="entry name" value="cas_TM1802"/>
    <property type="match status" value="1"/>
</dbReference>
<dbReference type="RefSeq" id="WP_059176955.1">
    <property type="nucleotide sequence ID" value="NZ_BCNO01000002.1"/>
</dbReference>
<comment type="caution">
    <text evidence="1">The sequence shown here is derived from an EMBL/GenBank/DDBJ whole genome shotgun (WGS) entry which is preliminary data.</text>
</comment>
<dbReference type="AlphaFoldDB" id="A0A0U9HYV9"/>
<dbReference type="InterPro" id="IPR013420">
    <property type="entry name" value="CRISPR-assoc_prot_Cas8b/Csh1_C"/>
</dbReference>
<name>A0A0U9HYV9_9BACT</name>
<dbReference type="Pfam" id="PF09484">
    <property type="entry name" value="Cas_TM1802"/>
    <property type="match status" value="1"/>
</dbReference>
<dbReference type="Proteomes" id="UP000054976">
    <property type="component" value="Unassembled WGS sequence"/>
</dbReference>
<accession>A0A0U9HYV9</accession>
<sequence length="566" mass="66385">MLSAVTEIGRLVSQPKVKIEGKIIFIVLGSDLSFKGIELEDFIPEKIDKYLYKHGESKGNRPSPLAPINPKEPEKTFAKIANWFKNSKRTLNLNDQEINITKIDDVFEKEKSIILQELKNQINQIDKKTNKFLSVRISGKYLGDFELFRKIFDFNISQRIGKSSSKNKACSICGEVKNTVSARTYVYQFDTDDKPGFITGFKKENYWKNIPVCQDCRNLLQNGRNFIENKLTFKFYGLKYQLIPKVLLSRSDILKDILEILSDTHKSISLKERIAKRLTNDENEILEYLSEKEDVMTLNFLFLKSQQSAERILLLIEDVFPSRLKTIFDAKRCIDTLFNEEFNFGKVRTFFYKSDQDKRESDLDKYFLEVVDSIFRGQRIDFNFWVKFFMQSIREDFINDNYYLSKTRDAMMCISFFEKLGLINFEEVVMEQNIFDEVFNKYKLLNTPEKRGIFLLGVLTQMLLNKQYSERGSKPFMKKLKSLKMDEKDIKALLSEVHNKLEEYDAFDKGKRLIAQEASKYLLQAGDSWKMPVDEINFYFACGMNMNDEIAKVVYNNPKVQEKTNE</sequence>